<reference evidence="13" key="1">
    <citation type="submission" date="2009-04" db="EMBL/GenBank/DDBJ databases">
        <authorList>
            <person name="Weinstock G."/>
            <person name="Sodergren E."/>
            <person name="Clifton S."/>
            <person name="Fulton L."/>
            <person name="Fulton B."/>
            <person name="Courtney L."/>
            <person name="Fronick C."/>
            <person name="Harrison M."/>
            <person name="Strong C."/>
            <person name="Farmer C."/>
            <person name="Delahaunty K."/>
            <person name="Markovic C."/>
            <person name="Hall O."/>
            <person name="Minx P."/>
            <person name="Tomlinson C."/>
            <person name="Mitreva M."/>
            <person name="Nelson J."/>
            <person name="Hou S."/>
            <person name="Wollam A."/>
            <person name="Pepin K.H."/>
            <person name="Johnson M."/>
            <person name="Bhonagiri V."/>
            <person name="Nash W.E."/>
            <person name="Warren W."/>
            <person name="Chinwalla A."/>
            <person name="Mardis E.R."/>
            <person name="Wilson R.K."/>
        </authorList>
    </citation>
    <scope>NUCLEOTIDE SEQUENCE [LARGE SCALE GENOMIC DNA]</scope>
    <source>
        <strain evidence="13">ATCC 51147</strain>
    </source>
</reference>
<evidence type="ECO:0000256" key="4">
    <source>
        <dbReference type="ARBA" id="ARBA00022845"/>
    </source>
</evidence>
<organism evidence="13 14">
    <name type="scientific">Kingella oralis ATCC 51147</name>
    <dbReference type="NCBI Taxonomy" id="629741"/>
    <lineage>
        <taxon>Bacteria</taxon>
        <taxon>Pseudomonadati</taxon>
        <taxon>Pseudomonadota</taxon>
        <taxon>Betaproteobacteria</taxon>
        <taxon>Neisseriales</taxon>
        <taxon>Neisseriaceae</taxon>
        <taxon>Kingella</taxon>
    </lineage>
</organism>
<dbReference type="GO" id="GO:0006417">
    <property type="term" value="P:regulation of translation"/>
    <property type="evidence" value="ECO:0007669"/>
    <property type="project" value="UniProtKB-UniRule"/>
</dbReference>
<dbReference type="HOGENOM" id="CLU_105066_1_3_4"/>
<evidence type="ECO:0000256" key="10">
    <source>
        <dbReference type="HAMAP-Rule" id="MF_00380"/>
    </source>
</evidence>
<dbReference type="InterPro" id="IPR010992">
    <property type="entry name" value="IHF-like_DNA-bd_dom_sf"/>
</dbReference>
<evidence type="ECO:0000256" key="3">
    <source>
        <dbReference type="ARBA" id="ARBA00018329"/>
    </source>
</evidence>
<comment type="similarity">
    <text evidence="1 10 11">Belongs to the bacterial histone-like protein family.</text>
</comment>
<evidence type="ECO:0000256" key="9">
    <source>
        <dbReference type="ARBA" id="ARBA00054972"/>
    </source>
</evidence>
<dbReference type="SUPFAM" id="SSF47729">
    <property type="entry name" value="IHF-like DNA-binding proteins"/>
    <property type="match status" value="1"/>
</dbReference>
<evidence type="ECO:0000313" key="14">
    <source>
        <dbReference type="Proteomes" id="UP000003009"/>
    </source>
</evidence>
<dbReference type="PROSITE" id="PS00045">
    <property type="entry name" value="HISTONE_LIKE"/>
    <property type="match status" value="1"/>
</dbReference>
<dbReference type="GO" id="GO:0009893">
    <property type="term" value="P:positive regulation of metabolic process"/>
    <property type="evidence" value="ECO:0007669"/>
    <property type="project" value="UniProtKB-ARBA"/>
</dbReference>
<dbReference type="Proteomes" id="UP000003009">
    <property type="component" value="Unassembled WGS sequence"/>
</dbReference>
<dbReference type="Pfam" id="PF00216">
    <property type="entry name" value="Bac_DNA_binding"/>
    <property type="match status" value="1"/>
</dbReference>
<keyword evidence="6 10" id="KW-0238">DNA-binding</keyword>
<dbReference type="NCBIfam" id="NF001401">
    <property type="entry name" value="PRK00285.1"/>
    <property type="match status" value="1"/>
</dbReference>
<protein>
    <recommendedName>
        <fullName evidence="3 10">Integration host factor subunit alpha</fullName>
        <shortName evidence="10">IHF-alpha</shortName>
    </recommendedName>
</protein>
<comment type="function">
    <text evidence="9 10 12">This protein is one of the two subunits of integration host factor, a specific DNA-binding protein that functions in genetic recombination as well as in transcriptional and translational control.</text>
</comment>
<dbReference type="SMART" id="SM00411">
    <property type="entry name" value="BHL"/>
    <property type="match status" value="1"/>
</dbReference>
<comment type="caution">
    <text evidence="13">The sequence shown here is derived from an EMBL/GenBank/DDBJ whole genome shotgun (WGS) entry which is preliminary data.</text>
</comment>
<dbReference type="GO" id="GO:0006310">
    <property type="term" value="P:DNA recombination"/>
    <property type="evidence" value="ECO:0007669"/>
    <property type="project" value="UniProtKB-UniRule"/>
</dbReference>
<sequence length="120" mass="13881">MIFNTLFKIIRPYFLKRKGNKNMTLTKAELADILVEKVSSISKHDAKEIVELFFEEIRTTLERGEEIKISGFGNFQLRDKPQRPGRNPKTGEEVAITARRVVTFHASQKLKGMVEHLHDK</sequence>
<dbReference type="GO" id="GO:0006355">
    <property type="term" value="P:regulation of DNA-templated transcription"/>
    <property type="evidence" value="ECO:0007669"/>
    <property type="project" value="UniProtKB-UniRule"/>
</dbReference>
<evidence type="ECO:0000256" key="1">
    <source>
        <dbReference type="ARBA" id="ARBA00010529"/>
    </source>
</evidence>
<dbReference type="PANTHER" id="PTHR33175">
    <property type="entry name" value="DNA-BINDING PROTEIN HU"/>
    <property type="match status" value="1"/>
</dbReference>
<evidence type="ECO:0000256" key="2">
    <source>
        <dbReference type="ARBA" id="ARBA00011870"/>
    </source>
</evidence>
<keyword evidence="5 10" id="KW-0805">Transcription regulation</keyword>
<keyword evidence="8 10" id="KW-0233">DNA recombination</keyword>
<keyword evidence="7 10" id="KW-0804">Transcription</keyword>
<dbReference type="InterPro" id="IPR000119">
    <property type="entry name" value="Hist_DNA-bd"/>
</dbReference>
<dbReference type="CDD" id="cd13835">
    <property type="entry name" value="IHF_A"/>
    <property type="match status" value="1"/>
</dbReference>
<dbReference type="PRINTS" id="PR01727">
    <property type="entry name" value="DNABINDINGHU"/>
</dbReference>
<evidence type="ECO:0000256" key="8">
    <source>
        <dbReference type="ARBA" id="ARBA00023172"/>
    </source>
</evidence>
<evidence type="ECO:0000256" key="7">
    <source>
        <dbReference type="ARBA" id="ARBA00023163"/>
    </source>
</evidence>
<dbReference type="InterPro" id="IPR005684">
    <property type="entry name" value="IHF_alpha"/>
</dbReference>
<dbReference type="Gene3D" id="4.10.520.10">
    <property type="entry name" value="IHF-like DNA-binding proteins"/>
    <property type="match status" value="1"/>
</dbReference>
<comment type="subunit">
    <text evidence="2 10 12">Heterodimer of an alpha and a beta chain.</text>
</comment>
<evidence type="ECO:0000256" key="6">
    <source>
        <dbReference type="ARBA" id="ARBA00023125"/>
    </source>
</evidence>
<evidence type="ECO:0000256" key="5">
    <source>
        <dbReference type="ARBA" id="ARBA00023015"/>
    </source>
</evidence>
<dbReference type="EMBL" id="ACJW02000005">
    <property type="protein sequence ID" value="EEP67127.1"/>
    <property type="molecule type" value="Genomic_DNA"/>
</dbReference>
<dbReference type="GO" id="GO:0003677">
    <property type="term" value="F:DNA binding"/>
    <property type="evidence" value="ECO:0007669"/>
    <property type="project" value="UniProtKB-UniRule"/>
</dbReference>
<evidence type="ECO:0000313" key="13">
    <source>
        <dbReference type="EMBL" id="EEP67127.1"/>
    </source>
</evidence>
<dbReference type="NCBIfam" id="TIGR00987">
    <property type="entry name" value="himA"/>
    <property type="match status" value="1"/>
</dbReference>
<dbReference type="PANTHER" id="PTHR33175:SF2">
    <property type="entry name" value="INTEGRATION HOST FACTOR SUBUNIT ALPHA"/>
    <property type="match status" value="1"/>
</dbReference>
<evidence type="ECO:0000256" key="11">
    <source>
        <dbReference type="RuleBase" id="RU003939"/>
    </source>
</evidence>
<keyword evidence="4 10" id="KW-0810">Translation regulation</keyword>
<dbReference type="InterPro" id="IPR020816">
    <property type="entry name" value="Histone-like_DNA-bd_CS"/>
</dbReference>
<name>C4GLX6_9NEIS</name>
<dbReference type="GO" id="GO:0030527">
    <property type="term" value="F:structural constituent of chromatin"/>
    <property type="evidence" value="ECO:0007669"/>
    <property type="project" value="InterPro"/>
</dbReference>
<dbReference type="FunFam" id="4.10.520.10:FF:000002">
    <property type="entry name" value="Integration host factor subunit alpha"/>
    <property type="match status" value="1"/>
</dbReference>
<dbReference type="HAMAP" id="MF_00380">
    <property type="entry name" value="IHF_alpha"/>
    <property type="match status" value="1"/>
</dbReference>
<dbReference type="STRING" id="629741.GCWU000324_02699"/>
<evidence type="ECO:0000256" key="12">
    <source>
        <dbReference type="RuleBase" id="RU004485"/>
    </source>
</evidence>
<gene>
    <name evidence="10 13" type="primary">ihfA</name>
    <name evidence="10" type="synonym">himA</name>
    <name evidence="13" type="ORF">GCWU000324_02699</name>
</gene>
<keyword evidence="14" id="KW-1185">Reference proteome</keyword>
<accession>C4GLX6</accession>
<proteinExistence type="inferred from homology"/>
<dbReference type="AlphaFoldDB" id="C4GLX6"/>
<dbReference type="GO" id="GO:0005829">
    <property type="term" value="C:cytosol"/>
    <property type="evidence" value="ECO:0007669"/>
    <property type="project" value="TreeGrafter"/>
</dbReference>